<evidence type="ECO:0000313" key="1">
    <source>
        <dbReference type="EMBL" id="BCS95726.1"/>
    </source>
</evidence>
<dbReference type="EMBL" id="AP024488">
    <property type="protein sequence ID" value="BCS95726.1"/>
    <property type="molecule type" value="Genomic_DNA"/>
</dbReference>
<dbReference type="SMART" id="SM01322">
    <property type="entry name" value="YaeQ"/>
    <property type="match status" value="1"/>
</dbReference>
<proteinExistence type="predicted"/>
<dbReference type="InterPro" id="IPR038590">
    <property type="entry name" value="YaeQ_sf"/>
</dbReference>
<gene>
    <name evidence="1" type="ORF">DSLASN_13580</name>
</gene>
<dbReference type="RefSeq" id="WP_236892028.1">
    <property type="nucleotide sequence ID" value="NZ_AP024488.1"/>
</dbReference>
<dbReference type="CDD" id="cd22368">
    <property type="entry name" value="YaeQ-like"/>
    <property type="match status" value="1"/>
</dbReference>
<keyword evidence="2" id="KW-1185">Reference proteome</keyword>
<dbReference type="InterPro" id="IPR011335">
    <property type="entry name" value="Restrct_endonuc-II-like"/>
</dbReference>
<dbReference type="Proteomes" id="UP001320148">
    <property type="component" value="Chromosome"/>
</dbReference>
<dbReference type="InterPro" id="IPR009822">
    <property type="entry name" value="YaeQ"/>
</dbReference>
<dbReference type="PIRSF" id="PIRSF011484">
    <property type="entry name" value="YaeQ"/>
    <property type="match status" value="1"/>
</dbReference>
<dbReference type="Gene3D" id="3.10.640.10">
    <property type="entry name" value="Restriction endonuclease-like alpha-beta roll domain"/>
    <property type="match status" value="1"/>
</dbReference>
<dbReference type="PANTHER" id="PTHR38784:SF1">
    <property type="entry name" value="SUCROSE PHOSPHORYLASE"/>
    <property type="match status" value="1"/>
</dbReference>
<protein>
    <recommendedName>
        <fullName evidence="3">YaeQ family protein</fullName>
    </recommendedName>
</protein>
<accession>A0ABM7PF83</accession>
<dbReference type="PANTHER" id="PTHR38784">
    <property type="entry name" value="SUCROSE PHOSPHORYLASE"/>
    <property type="match status" value="1"/>
</dbReference>
<dbReference type="SUPFAM" id="SSF52980">
    <property type="entry name" value="Restriction endonuclease-like"/>
    <property type="match status" value="1"/>
</dbReference>
<reference evidence="1 2" key="1">
    <citation type="submission" date="2021-02" db="EMBL/GenBank/DDBJ databases">
        <title>Complete genome of Desulfoluna sp. strain ASN36.</title>
        <authorList>
            <person name="Takahashi A."/>
            <person name="Kojima H."/>
            <person name="Fukui M."/>
        </authorList>
    </citation>
    <scope>NUCLEOTIDE SEQUENCE [LARGE SCALE GENOMIC DNA]</scope>
    <source>
        <strain evidence="1 2">ASN36</strain>
    </source>
</reference>
<dbReference type="Pfam" id="PF07152">
    <property type="entry name" value="YaeQ"/>
    <property type="match status" value="1"/>
</dbReference>
<organism evidence="1 2">
    <name type="scientific">Desulfoluna limicola</name>
    <dbReference type="NCBI Taxonomy" id="2810562"/>
    <lineage>
        <taxon>Bacteria</taxon>
        <taxon>Pseudomonadati</taxon>
        <taxon>Thermodesulfobacteriota</taxon>
        <taxon>Desulfobacteria</taxon>
        <taxon>Desulfobacterales</taxon>
        <taxon>Desulfolunaceae</taxon>
        <taxon>Desulfoluna</taxon>
    </lineage>
</organism>
<evidence type="ECO:0008006" key="3">
    <source>
        <dbReference type="Google" id="ProtNLM"/>
    </source>
</evidence>
<evidence type="ECO:0000313" key="2">
    <source>
        <dbReference type="Proteomes" id="UP001320148"/>
    </source>
</evidence>
<name>A0ABM7PF83_9BACT</name>
<sequence>MALKATIFKTELQVSDLDRHHYETYNLTVAKHPSETDERMMIRLLAFALFADENLSFTRGLSTDSEPELWKISPSGEIELWVELGMPDEKRIRKACGKADQVVIVSYGENKAEPWWQKNSEALNRCRNLSVLYIPLSSGGDLAAMVNRTMQLQFTIDDGQVWIISEGDTIDIIPATWKEVG</sequence>